<evidence type="ECO:0000313" key="2">
    <source>
        <dbReference type="EMBL" id="VEN40051.1"/>
    </source>
</evidence>
<dbReference type="Proteomes" id="UP000410492">
    <property type="component" value="Unassembled WGS sequence"/>
</dbReference>
<evidence type="ECO:0000313" key="3">
    <source>
        <dbReference type="Proteomes" id="UP000410492"/>
    </source>
</evidence>
<gene>
    <name evidence="2" type="ORF">CALMAC_LOCUS4351</name>
</gene>
<keyword evidence="3" id="KW-1185">Reference proteome</keyword>
<evidence type="ECO:0000256" key="1">
    <source>
        <dbReference type="SAM" id="MobiDB-lite"/>
    </source>
</evidence>
<organism evidence="2 3">
    <name type="scientific">Callosobruchus maculatus</name>
    <name type="common">Southern cowpea weevil</name>
    <name type="synonym">Pulse bruchid</name>
    <dbReference type="NCBI Taxonomy" id="64391"/>
    <lineage>
        <taxon>Eukaryota</taxon>
        <taxon>Metazoa</taxon>
        <taxon>Ecdysozoa</taxon>
        <taxon>Arthropoda</taxon>
        <taxon>Hexapoda</taxon>
        <taxon>Insecta</taxon>
        <taxon>Pterygota</taxon>
        <taxon>Neoptera</taxon>
        <taxon>Endopterygota</taxon>
        <taxon>Coleoptera</taxon>
        <taxon>Polyphaga</taxon>
        <taxon>Cucujiformia</taxon>
        <taxon>Chrysomeloidea</taxon>
        <taxon>Chrysomelidae</taxon>
        <taxon>Bruchinae</taxon>
        <taxon>Bruchini</taxon>
        <taxon>Callosobruchus</taxon>
    </lineage>
</organism>
<dbReference type="EMBL" id="CAACVG010006265">
    <property type="protein sequence ID" value="VEN40051.1"/>
    <property type="molecule type" value="Genomic_DNA"/>
</dbReference>
<sequence length="35" mass="3687">MQHLNKVNICDTSNSAATSVSLQTSPIAPARRSTS</sequence>
<accession>A0A653BXQ8</accession>
<dbReference type="AlphaFoldDB" id="A0A653BXQ8"/>
<protein>
    <submittedName>
        <fullName evidence="2">Uncharacterized protein</fullName>
    </submittedName>
</protein>
<feature type="region of interest" description="Disordered" evidence="1">
    <location>
        <begin position="15"/>
        <end position="35"/>
    </location>
</feature>
<name>A0A653BXQ8_CALMS</name>
<proteinExistence type="predicted"/>
<reference evidence="2 3" key="1">
    <citation type="submission" date="2019-01" db="EMBL/GenBank/DDBJ databases">
        <authorList>
            <person name="Sayadi A."/>
        </authorList>
    </citation>
    <scope>NUCLEOTIDE SEQUENCE [LARGE SCALE GENOMIC DNA]</scope>
</reference>